<evidence type="ECO:0000256" key="2">
    <source>
        <dbReference type="ARBA" id="ARBA00022729"/>
    </source>
</evidence>
<keyword evidence="8" id="KW-1185">Reference proteome</keyword>
<feature type="domain" description="Polysaccharide lyase 8 N-terminal alpha-helical" evidence="6">
    <location>
        <begin position="77"/>
        <end position="337"/>
    </location>
</feature>
<feature type="domain" description="Polysaccharide lyase family 8 central" evidence="5">
    <location>
        <begin position="383"/>
        <end position="627"/>
    </location>
</feature>
<dbReference type="AlphaFoldDB" id="A0A0D2QC77"/>
<comment type="similarity">
    <text evidence="1">Belongs to the polysaccharide lyase 8 family.</text>
</comment>
<evidence type="ECO:0000259" key="5">
    <source>
        <dbReference type="Pfam" id="PF02278"/>
    </source>
</evidence>
<keyword evidence="2 4" id="KW-0732">Signal</keyword>
<dbReference type="Pfam" id="PF02278">
    <property type="entry name" value="Lyase_8"/>
    <property type="match status" value="1"/>
</dbReference>
<evidence type="ECO:0000256" key="3">
    <source>
        <dbReference type="ARBA" id="ARBA00023239"/>
    </source>
</evidence>
<dbReference type="SUPFAM" id="SSF49863">
    <property type="entry name" value="Hyaluronate lyase-like, C-terminal domain"/>
    <property type="match status" value="1"/>
</dbReference>
<dbReference type="InterPro" id="IPR011013">
    <property type="entry name" value="Gal_mutarotase_sf_dom"/>
</dbReference>
<dbReference type="Gene3D" id="1.50.10.100">
    <property type="entry name" value="Chondroitin AC/alginate lyase"/>
    <property type="match status" value="1"/>
</dbReference>
<dbReference type="GO" id="GO:0005975">
    <property type="term" value="P:carbohydrate metabolic process"/>
    <property type="evidence" value="ECO:0007669"/>
    <property type="project" value="InterPro"/>
</dbReference>
<organism evidence="7 8">
    <name type="scientific">Hypholoma sublateritium (strain FD-334 SS-4)</name>
    <dbReference type="NCBI Taxonomy" id="945553"/>
    <lineage>
        <taxon>Eukaryota</taxon>
        <taxon>Fungi</taxon>
        <taxon>Dikarya</taxon>
        <taxon>Basidiomycota</taxon>
        <taxon>Agaricomycotina</taxon>
        <taxon>Agaricomycetes</taxon>
        <taxon>Agaricomycetidae</taxon>
        <taxon>Agaricales</taxon>
        <taxon>Agaricineae</taxon>
        <taxon>Strophariaceae</taxon>
        <taxon>Hypholoma</taxon>
    </lineage>
</organism>
<accession>A0A0D2QC77</accession>
<dbReference type="SUPFAM" id="SSF74650">
    <property type="entry name" value="Galactose mutarotase-like"/>
    <property type="match status" value="1"/>
</dbReference>
<evidence type="ECO:0000313" key="8">
    <source>
        <dbReference type="Proteomes" id="UP000054270"/>
    </source>
</evidence>
<dbReference type="InterPro" id="IPR038970">
    <property type="entry name" value="Lyase_8"/>
</dbReference>
<name>A0A0D2QC77_HYPSF</name>
<dbReference type="Pfam" id="PF08124">
    <property type="entry name" value="Lyase_8_N"/>
    <property type="match status" value="1"/>
</dbReference>
<dbReference type="Gene3D" id="2.60.220.10">
    <property type="entry name" value="Polysaccharide lyase family 8-like, C-terminal"/>
    <property type="match status" value="1"/>
</dbReference>
<gene>
    <name evidence="7" type="ORF">HYPSUDRAFT_127699</name>
</gene>
<dbReference type="GO" id="GO:0016837">
    <property type="term" value="F:carbon-oxygen lyase activity, acting on polysaccharides"/>
    <property type="evidence" value="ECO:0007669"/>
    <property type="project" value="UniProtKB-ARBA"/>
</dbReference>
<dbReference type="Proteomes" id="UP000054270">
    <property type="component" value="Unassembled WGS sequence"/>
</dbReference>
<dbReference type="PANTHER" id="PTHR38481">
    <property type="entry name" value="HYALURONATE LYASE"/>
    <property type="match status" value="1"/>
</dbReference>
<evidence type="ECO:0000259" key="6">
    <source>
        <dbReference type="Pfam" id="PF08124"/>
    </source>
</evidence>
<feature type="signal peptide" evidence="4">
    <location>
        <begin position="1"/>
        <end position="23"/>
    </location>
</feature>
<dbReference type="InterPro" id="IPR003159">
    <property type="entry name" value="Lyase_8_central_dom"/>
</dbReference>
<dbReference type="GO" id="GO:0030246">
    <property type="term" value="F:carbohydrate binding"/>
    <property type="evidence" value="ECO:0007669"/>
    <property type="project" value="InterPro"/>
</dbReference>
<dbReference type="PANTHER" id="PTHR38481:SF1">
    <property type="entry name" value="HYALURONATE LYASE"/>
    <property type="match status" value="1"/>
</dbReference>
<dbReference type="OrthoDB" id="5980780at2759"/>
<protein>
    <submittedName>
        <fullName evidence="7">Polysaccharide lyase family 8 protein</fullName>
    </submittedName>
</protein>
<evidence type="ECO:0000313" key="7">
    <source>
        <dbReference type="EMBL" id="KJA29205.1"/>
    </source>
</evidence>
<sequence>MKLFSQNLATFVLLIHNAFSTCAISSDISIATQQRLSVIVGSTTGATSIASWLSTLGPNGQWPDSEINYTSGCDALAASWPAQSHWSRINTFAAAWHGGLKNAAQYVGNSTLRSSISSAMMFWFSNDFTDPACLDSGGTALCPCGTPGLWDTNWDSNIILIPGWVGQVCLLLGESLTEDESAGCQRMTSRSYATFLTGINGVGSITGANTMDIASIGIDLGLSTENATLVSDAYTRIHEELTVKNELMADGIRGDGSFGQHAGLLYNGNYGSANDVYDVELAAAGTIYQASGASRSAFISLIQGNQWMIFKNTITNVLHWDFSVLGRIISLPVADDQATENLKTNLTQMQVIGQLWDSPEITNAFNTLSMNSTTANIGSFNGNRMFYANDYMVHRGPGYVTTLKMFSDRTSNTECLNSQNPYGFHLSDGTTYTYVNGDEYEDIFPAWDWNLIPGITVDYAATPLACATTRVTGTQSFVGGASNGSIGVAAMRYENPSTRSLNWRKAWFFVDDIQFVMISGITSTTTAPVFSVLEQRRQDGPVFINGVESGSGNFSAVSSLWHGGIGYAFNASDSSTSLSVSLKSNVTGSWQTISTSSKPPVSVDLFAAWLHHIDLASSISYTIFPATTPTSFQQRLATSEFNIIEDNGTTSALLAANIKIAMIVFWQSSGGSVTIPSSAPAYAPVTVSATGGSILIVDLVTWNVTTADPTQSLASLTVTFSLGNGSLPLGWDSSSRAVNITTEFPTGGVAGSSVQQLVFQ</sequence>
<reference evidence="8" key="1">
    <citation type="submission" date="2014-04" db="EMBL/GenBank/DDBJ databases">
        <title>Evolutionary Origins and Diversification of the Mycorrhizal Mutualists.</title>
        <authorList>
            <consortium name="DOE Joint Genome Institute"/>
            <consortium name="Mycorrhizal Genomics Consortium"/>
            <person name="Kohler A."/>
            <person name="Kuo A."/>
            <person name="Nagy L.G."/>
            <person name="Floudas D."/>
            <person name="Copeland A."/>
            <person name="Barry K.W."/>
            <person name="Cichocki N."/>
            <person name="Veneault-Fourrey C."/>
            <person name="LaButti K."/>
            <person name="Lindquist E.A."/>
            <person name="Lipzen A."/>
            <person name="Lundell T."/>
            <person name="Morin E."/>
            <person name="Murat C."/>
            <person name="Riley R."/>
            <person name="Ohm R."/>
            <person name="Sun H."/>
            <person name="Tunlid A."/>
            <person name="Henrissat B."/>
            <person name="Grigoriev I.V."/>
            <person name="Hibbett D.S."/>
            <person name="Martin F."/>
        </authorList>
    </citation>
    <scope>NUCLEOTIDE SEQUENCE [LARGE SCALE GENOMIC DNA]</scope>
    <source>
        <strain evidence="8">FD-334 SS-4</strain>
    </source>
</reference>
<dbReference type="InterPro" id="IPR014718">
    <property type="entry name" value="GH-type_carb-bd"/>
</dbReference>
<keyword evidence="3 7" id="KW-0456">Lyase</keyword>
<dbReference type="Gene3D" id="2.70.98.10">
    <property type="match status" value="1"/>
</dbReference>
<dbReference type="GO" id="GO:0005576">
    <property type="term" value="C:extracellular region"/>
    <property type="evidence" value="ECO:0007669"/>
    <property type="project" value="InterPro"/>
</dbReference>
<dbReference type="EMBL" id="KN817519">
    <property type="protein sequence ID" value="KJA29205.1"/>
    <property type="molecule type" value="Genomic_DNA"/>
</dbReference>
<evidence type="ECO:0000256" key="4">
    <source>
        <dbReference type="SAM" id="SignalP"/>
    </source>
</evidence>
<dbReference type="InterPro" id="IPR012970">
    <property type="entry name" value="Lyase_8_alpha_N"/>
</dbReference>
<dbReference type="InterPro" id="IPR008929">
    <property type="entry name" value="Chondroitin_lyas"/>
</dbReference>
<proteinExistence type="inferred from homology"/>
<feature type="chain" id="PRO_5002249283" evidence="4">
    <location>
        <begin position="24"/>
        <end position="760"/>
    </location>
</feature>
<dbReference type="InterPro" id="IPR011071">
    <property type="entry name" value="Lyase_8-like_C"/>
</dbReference>
<dbReference type="OMA" id="AWHGGLK"/>
<evidence type="ECO:0000256" key="1">
    <source>
        <dbReference type="ARBA" id="ARBA00006699"/>
    </source>
</evidence>
<dbReference type="SUPFAM" id="SSF48230">
    <property type="entry name" value="Chondroitin AC/alginate lyase"/>
    <property type="match status" value="1"/>
</dbReference>